<evidence type="ECO:0000256" key="8">
    <source>
        <dbReference type="PIRSR" id="PIRSR000296-1"/>
    </source>
</evidence>
<dbReference type="InterPro" id="IPR018028">
    <property type="entry name" value="Catalase"/>
</dbReference>
<dbReference type="GO" id="GO:0042542">
    <property type="term" value="P:response to hydrogen peroxide"/>
    <property type="evidence" value="ECO:0007669"/>
    <property type="project" value="TreeGrafter"/>
</dbReference>
<evidence type="ECO:0000256" key="4">
    <source>
        <dbReference type="ARBA" id="ARBA00022723"/>
    </source>
</evidence>
<feature type="signal peptide" evidence="10">
    <location>
        <begin position="1"/>
        <end position="21"/>
    </location>
</feature>
<dbReference type="PROSITE" id="PS51402">
    <property type="entry name" value="CATALASE_3"/>
    <property type="match status" value="1"/>
</dbReference>
<dbReference type="CDD" id="cd08153">
    <property type="entry name" value="srpA_like"/>
    <property type="match status" value="1"/>
</dbReference>
<evidence type="ECO:0000256" key="9">
    <source>
        <dbReference type="PIRSR" id="PIRSR000296-2"/>
    </source>
</evidence>
<keyword evidence="10" id="KW-0732">Signal</keyword>
<evidence type="ECO:0000256" key="2">
    <source>
        <dbReference type="ARBA" id="ARBA00022559"/>
    </source>
</evidence>
<keyword evidence="6 7" id="KW-0408">Iron</keyword>
<dbReference type="InterPro" id="IPR024168">
    <property type="entry name" value="Catalase_SrpA-type_pred"/>
</dbReference>
<protein>
    <recommendedName>
        <fullName evidence="7">Catalase-related peroxidase</fullName>
        <ecNumber evidence="7">1.11.1.-</ecNumber>
    </recommendedName>
</protein>
<dbReference type="EMBL" id="PIPS01000001">
    <property type="protein sequence ID" value="RUO44713.1"/>
    <property type="molecule type" value="Genomic_DNA"/>
</dbReference>
<dbReference type="PANTHER" id="PTHR11465:SF9">
    <property type="entry name" value="CATALASE"/>
    <property type="match status" value="1"/>
</dbReference>
<comment type="cofactor">
    <cofactor evidence="7">
        <name>heme</name>
        <dbReference type="ChEBI" id="CHEBI:30413"/>
    </cofactor>
</comment>
<reference evidence="13" key="1">
    <citation type="journal article" date="2018" name="Front. Microbiol.">
        <title>Genome-Based Analysis Reveals the Taxonomy and Diversity of the Family Idiomarinaceae.</title>
        <authorList>
            <person name="Liu Y."/>
            <person name="Lai Q."/>
            <person name="Shao Z."/>
        </authorList>
    </citation>
    <scope>NUCLEOTIDE SEQUENCE [LARGE SCALE GENOMIC DNA]</scope>
    <source>
        <strain evidence="13">SN-14</strain>
    </source>
</reference>
<keyword evidence="5 7" id="KW-0560">Oxidoreductase</keyword>
<dbReference type="GO" id="GO:0005737">
    <property type="term" value="C:cytoplasm"/>
    <property type="evidence" value="ECO:0007669"/>
    <property type="project" value="TreeGrafter"/>
</dbReference>
<name>A0AA94EGM9_9GAMM</name>
<feature type="chain" id="PRO_5041659405" description="Catalase-related peroxidase" evidence="10">
    <location>
        <begin position="22"/>
        <end position="329"/>
    </location>
</feature>
<feature type="binding site" description="axial binding residue" evidence="9">
    <location>
        <position position="307"/>
    </location>
    <ligand>
        <name>heme</name>
        <dbReference type="ChEBI" id="CHEBI:30413"/>
    </ligand>
    <ligandPart>
        <name>Fe</name>
        <dbReference type="ChEBI" id="CHEBI:18248"/>
    </ligandPart>
</feature>
<keyword evidence="3 7" id="KW-0349">Heme</keyword>
<dbReference type="GO" id="GO:0020037">
    <property type="term" value="F:heme binding"/>
    <property type="evidence" value="ECO:0007669"/>
    <property type="project" value="InterPro"/>
</dbReference>
<dbReference type="PIRSF" id="PIRSF000296">
    <property type="entry name" value="SrpA"/>
    <property type="match status" value="1"/>
</dbReference>
<dbReference type="RefSeq" id="WP_126819186.1">
    <property type="nucleotide sequence ID" value="NZ_PIPS01000001.1"/>
</dbReference>
<evidence type="ECO:0000313" key="13">
    <source>
        <dbReference type="Proteomes" id="UP000286680"/>
    </source>
</evidence>
<dbReference type="SUPFAM" id="SSF56634">
    <property type="entry name" value="Heme-dependent catalase-like"/>
    <property type="match status" value="1"/>
</dbReference>
<dbReference type="Pfam" id="PF00199">
    <property type="entry name" value="Catalase"/>
    <property type="match status" value="1"/>
</dbReference>
<dbReference type="InterPro" id="IPR011614">
    <property type="entry name" value="Catalase_core"/>
</dbReference>
<dbReference type="Gene3D" id="2.40.180.10">
    <property type="entry name" value="Catalase core domain"/>
    <property type="match status" value="1"/>
</dbReference>
<dbReference type="SMART" id="SM01060">
    <property type="entry name" value="Catalase"/>
    <property type="match status" value="1"/>
</dbReference>
<proteinExistence type="inferred from homology"/>
<evidence type="ECO:0000256" key="10">
    <source>
        <dbReference type="SAM" id="SignalP"/>
    </source>
</evidence>
<evidence type="ECO:0000256" key="7">
    <source>
        <dbReference type="PIRNR" id="PIRNR000296"/>
    </source>
</evidence>
<evidence type="ECO:0000313" key="12">
    <source>
        <dbReference type="EMBL" id="RUO44713.1"/>
    </source>
</evidence>
<comment type="similarity">
    <text evidence="1 7">Belongs to the catalase family.</text>
</comment>
<keyword evidence="2 7" id="KW-0575">Peroxidase</keyword>
<feature type="active site" evidence="8">
    <location>
        <position position="49"/>
    </location>
</feature>
<dbReference type="Gene3D" id="1.20.1280.120">
    <property type="match status" value="1"/>
</dbReference>
<feature type="domain" description="Catalase core" evidence="11">
    <location>
        <begin position="8"/>
        <end position="329"/>
    </location>
</feature>
<accession>A0AA94EGM9</accession>
<dbReference type="Proteomes" id="UP000286680">
    <property type="component" value="Unassembled WGS sequence"/>
</dbReference>
<dbReference type="PANTHER" id="PTHR11465">
    <property type="entry name" value="CATALASE"/>
    <property type="match status" value="1"/>
</dbReference>
<dbReference type="EC" id="1.11.1.-" evidence="7"/>
<dbReference type="GO" id="GO:0004096">
    <property type="term" value="F:catalase activity"/>
    <property type="evidence" value="ECO:0007669"/>
    <property type="project" value="InterPro"/>
</dbReference>
<sequence length="329" mass="36549">MKKRLIAMLIVPLTVSLTALAQKVDKVTAQQFVDLQQGERVYAGFRRAHAKGICVTGEFVSNGRLAAFSRATIFKPGATPFTGRFSIAGNNPTAPDLKAPVRSLALSFVSSASQQWRLAMNTPPVTAVSDPHSFYQQLQALKAGPEAITAFFRAHPESADFLAWKARYQPTASFATEQYHSINAFYLVDESGQRRAVRWSFEPRANKPVTQAQHKDALHDELQQRLAQQTVVFDWVFTFAGAGDDENNPAKQWPDNRQRVVVGELEISAWQPQSSGHCHVINFDPLVLPDGIEPTRDPILRARSAAYAESYRRRAWERLTAGGEGAKND</sequence>
<evidence type="ECO:0000256" key="5">
    <source>
        <dbReference type="ARBA" id="ARBA00023002"/>
    </source>
</evidence>
<evidence type="ECO:0000256" key="6">
    <source>
        <dbReference type="ARBA" id="ARBA00023004"/>
    </source>
</evidence>
<keyword evidence="13" id="KW-1185">Reference proteome</keyword>
<comment type="function">
    <text evidence="7">Has an organic peroxide-dependent peroxidase activity.</text>
</comment>
<keyword evidence="4 7" id="KW-0479">Metal-binding</keyword>
<dbReference type="AlphaFoldDB" id="A0AA94EGM9"/>
<organism evidence="12 13">
    <name type="scientific">Idiomarina aquatica</name>
    <dbReference type="NCBI Taxonomy" id="1327752"/>
    <lineage>
        <taxon>Bacteria</taxon>
        <taxon>Pseudomonadati</taxon>
        <taxon>Pseudomonadota</taxon>
        <taxon>Gammaproteobacteria</taxon>
        <taxon>Alteromonadales</taxon>
        <taxon>Idiomarinaceae</taxon>
        <taxon>Idiomarina</taxon>
    </lineage>
</organism>
<evidence type="ECO:0000259" key="11">
    <source>
        <dbReference type="SMART" id="SM01060"/>
    </source>
</evidence>
<comment type="caution">
    <text evidence="12">The sequence shown here is derived from an EMBL/GenBank/DDBJ whole genome shotgun (WGS) entry which is preliminary data.</text>
</comment>
<evidence type="ECO:0000256" key="3">
    <source>
        <dbReference type="ARBA" id="ARBA00022617"/>
    </source>
</evidence>
<dbReference type="GO" id="GO:0042744">
    <property type="term" value="P:hydrogen peroxide catabolic process"/>
    <property type="evidence" value="ECO:0007669"/>
    <property type="project" value="TreeGrafter"/>
</dbReference>
<evidence type="ECO:0000256" key="1">
    <source>
        <dbReference type="ARBA" id="ARBA00005329"/>
    </source>
</evidence>
<dbReference type="InterPro" id="IPR020835">
    <property type="entry name" value="Catalase_sf"/>
</dbReference>
<gene>
    <name evidence="12" type="ORF">CWE23_01370</name>
</gene>
<dbReference type="GO" id="GO:0046872">
    <property type="term" value="F:metal ion binding"/>
    <property type="evidence" value="ECO:0007669"/>
    <property type="project" value="UniProtKB-KW"/>
</dbReference>